<protein>
    <recommendedName>
        <fullName evidence="5">Nuclear receptor corepressor 1</fullName>
    </recommendedName>
</protein>
<feature type="compositionally biased region" description="Polar residues" evidence="2">
    <location>
        <begin position="218"/>
        <end position="240"/>
    </location>
</feature>
<dbReference type="OrthoDB" id="10258692at2759"/>
<dbReference type="EMBL" id="JAINUF010000001">
    <property type="protein sequence ID" value="KAJ8379899.1"/>
    <property type="molecule type" value="Genomic_DNA"/>
</dbReference>
<dbReference type="GO" id="GO:0003714">
    <property type="term" value="F:transcription corepressor activity"/>
    <property type="evidence" value="ECO:0007669"/>
    <property type="project" value="TreeGrafter"/>
</dbReference>
<name>A0A9Q1GAF8_SYNKA</name>
<evidence type="ECO:0000256" key="1">
    <source>
        <dbReference type="ARBA" id="ARBA00010097"/>
    </source>
</evidence>
<dbReference type="PANTHER" id="PTHR13992">
    <property type="entry name" value="NUCLEAR RECEPTOR CO-REPRESSOR RELATED NCOR"/>
    <property type="match status" value="1"/>
</dbReference>
<organism evidence="3 4">
    <name type="scientific">Synaphobranchus kaupii</name>
    <name type="common">Kaup's arrowtooth eel</name>
    <dbReference type="NCBI Taxonomy" id="118154"/>
    <lineage>
        <taxon>Eukaryota</taxon>
        <taxon>Metazoa</taxon>
        <taxon>Chordata</taxon>
        <taxon>Craniata</taxon>
        <taxon>Vertebrata</taxon>
        <taxon>Euteleostomi</taxon>
        <taxon>Actinopterygii</taxon>
        <taxon>Neopterygii</taxon>
        <taxon>Teleostei</taxon>
        <taxon>Anguilliformes</taxon>
        <taxon>Synaphobranchidae</taxon>
        <taxon>Synaphobranchus</taxon>
    </lineage>
</organism>
<evidence type="ECO:0008006" key="5">
    <source>
        <dbReference type="Google" id="ProtNLM"/>
    </source>
</evidence>
<sequence length="408" mass="43171">MPSRRWCPWSSSMATIAPPSEESLSPTHPGQQSATPYSKSSQQRVVTLAQHISEVITKDYTRQQTQQPAYTLQTSPVLDLTRPPSTPQPQQPSQDPGQGLHYPEGASGERVRDRSPLQSKVSPESLSADGIEPVSPAGGLSESEMQGGSYSNEQGDQAMGSRSPANSSQPPAFFSKLTESNSAIVKSKKQEMIKKMTVSGNETEYNSGQPGTEIFNMPASTTAGSVTTRSHPPPETTGSTIGLEAIIRKALMGKYDDQAEDHSAANAINPLAASVPAAMPGAEGRNEDTYSLPGVGKAKGSGRSNGRKAKSPGPGLSGGERPSSVSSVHSDGDCNRRTPLTNRVWEDRPSSTGSTPFPCNPLTMTMRYPGGLVSSGQPGAQGQGQGRAWDEEPKPLLCSQYETLSDSE</sequence>
<proteinExistence type="inferred from homology"/>
<comment type="similarity">
    <text evidence="1">Belongs to the N-CoR nuclear receptor corepressors family.</text>
</comment>
<feature type="compositionally biased region" description="Polar residues" evidence="2">
    <location>
        <begin position="116"/>
        <end position="125"/>
    </location>
</feature>
<feature type="compositionally biased region" description="Polar residues" evidence="2">
    <location>
        <begin position="22"/>
        <end position="45"/>
    </location>
</feature>
<feature type="compositionally biased region" description="Polar residues" evidence="2">
    <location>
        <begin position="199"/>
        <end position="210"/>
    </location>
</feature>
<comment type="caution">
    <text evidence="3">The sequence shown here is derived from an EMBL/GenBank/DDBJ whole genome shotgun (WGS) entry which is preliminary data.</text>
</comment>
<gene>
    <name evidence="3" type="ORF">SKAU_G00006770</name>
</gene>
<feature type="region of interest" description="Disordered" evidence="2">
    <location>
        <begin position="278"/>
        <end position="408"/>
    </location>
</feature>
<reference evidence="3" key="1">
    <citation type="journal article" date="2023" name="Science">
        <title>Genome structures resolve the early diversification of teleost fishes.</title>
        <authorList>
            <person name="Parey E."/>
            <person name="Louis A."/>
            <person name="Montfort J."/>
            <person name="Bouchez O."/>
            <person name="Roques C."/>
            <person name="Iampietro C."/>
            <person name="Lluch J."/>
            <person name="Castinel A."/>
            <person name="Donnadieu C."/>
            <person name="Desvignes T."/>
            <person name="Floi Bucao C."/>
            <person name="Jouanno E."/>
            <person name="Wen M."/>
            <person name="Mejri S."/>
            <person name="Dirks R."/>
            <person name="Jansen H."/>
            <person name="Henkel C."/>
            <person name="Chen W.J."/>
            <person name="Zahm M."/>
            <person name="Cabau C."/>
            <person name="Klopp C."/>
            <person name="Thompson A.W."/>
            <person name="Robinson-Rechavi M."/>
            <person name="Braasch I."/>
            <person name="Lecointre G."/>
            <person name="Bobe J."/>
            <person name="Postlethwait J.H."/>
            <person name="Berthelot C."/>
            <person name="Roest Crollius H."/>
            <person name="Guiguen Y."/>
        </authorList>
    </citation>
    <scope>NUCLEOTIDE SEQUENCE</scope>
    <source>
        <strain evidence="3">WJC10195</strain>
    </source>
</reference>
<feature type="compositionally biased region" description="Polar residues" evidence="2">
    <location>
        <begin position="143"/>
        <end position="155"/>
    </location>
</feature>
<keyword evidence="4" id="KW-1185">Reference proteome</keyword>
<dbReference type="GO" id="GO:0000122">
    <property type="term" value="P:negative regulation of transcription by RNA polymerase II"/>
    <property type="evidence" value="ECO:0007669"/>
    <property type="project" value="TreeGrafter"/>
</dbReference>
<feature type="compositionally biased region" description="Polar residues" evidence="2">
    <location>
        <begin position="62"/>
        <end position="76"/>
    </location>
</feature>
<evidence type="ECO:0000313" key="3">
    <source>
        <dbReference type="EMBL" id="KAJ8379899.1"/>
    </source>
</evidence>
<feature type="region of interest" description="Disordered" evidence="2">
    <location>
        <begin position="1"/>
        <end position="45"/>
    </location>
</feature>
<dbReference type="Proteomes" id="UP001152622">
    <property type="component" value="Chromosome 1"/>
</dbReference>
<dbReference type="GO" id="GO:0000785">
    <property type="term" value="C:chromatin"/>
    <property type="evidence" value="ECO:0007669"/>
    <property type="project" value="TreeGrafter"/>
</dbReference>
<feature type="region of interest" description="Disordered" evidence="2">
    <location>
        <begin position="59"/>
        <end position="180"/>
    </location>
</feature>
<accession>A0A9Q1GAF8</accession>
<evidence type="ECO:0000313" key="4">
    <source>
        <dbReference type="Proteomes" id="UP001152622"/>
    </source>
</evidence>
<dbReference type="AlphaFoldDB" id="A0A9Q1GAF8"/>
<evidence type="ECO:0000256" key="2">
    <source>
        <dbReference type="SAM" id="MobiDB-lite"/>
    </source>
</evidence>
<dbReference type="InterPro" id="IPR051571">
    <property type="entry name" value="N-CoR_corepressor"/>
</dbReference>
<feature type="region of interest" description="Disordered" evidence="2">
    <location>
        <begin position="199"/>
        <end position="240"/>
    </location>
</feature>
<dbReference type="PANTHER" id="PTHR13992:SF21">
    <property type="entry name" value="NUCLEAR RECEPTOR COREPRESSOR 2"/>
    <property type="match status" value="1"/>
</dbReference>